<dbReference type="EMBL" id="JBEPLM010000013">
    <property type="protein sequence ID" value="MET3596257.1"/>
    <property type="molecule type" value="Genomic_DNA"/>
</dbReference>
<name>A0ABV2I1R7_9HYPH</name>
<reference evidence="1 2" key="1">
    <citation type="submission" date="2024-06" db="EMBL/GenBank/DDBJ databases">
        <title>Genomic Encyclopedia of Type Strains, Phase IV (KMG-IV): sequencing the most valuable type-strain genomes for metagenomic binning, comparative biology and taxonomic classification.</title>
        <authorList>
            <person name="Goeker M."/>
        </authorList>
    </citation>
    <scope>NUCLEOTIDE SEQUENCE [LARGE SCALE GENOMIC DNA]</scope>
    <source>
        <strain evidence="1 2">DSM 29846</strain>
    </source>
</reference>
<dbReference type="RefSeq" id="WP_126098494.1">
    <property type="nucleotide sequence ID" value="NZ_JBEPLM010000013.1"/>
</dbReference>
<evidence type="ECO:0000313" key="2">
    <source>
        <dbReference type="Proteomes" id="UP001549036"/>
    </source>
</evidence>
<organism evidence="1 2">
    <name type="scientific">Mesorhizobium shonense</name>
    <dbReference type="NCBI Taxonomy" id="1209948"/>
    <lineage>
        <taxon>Bacteria</taxon>
        <taxon>Pseudomonadati</taxon>
        <taxon>Pseudomonadota</taxon>
        <taxon>Alphaproteobacteria</taxon>
        <taxon>Hyphomicrobiales</taxon>
        <taxon>Phyllobacteriaceae</taxon>
        <taxon>Mesorhizobium</taxon>
    </lineage>
</organism>
<evidence type="ECO:0000313" key="1">
    <source>
        <dbReference type="EMBL" id="MET3596257.1"/>
    </source>
</evidence>
<accession>A0ABV2I1R7</accession>
<comment type="caution">
    <text evidence="1">The sequence shown here is derived from an EMBL/GenBank/DDBJ whole genome shotgun (WGS) entry which is preliminary data.</text>
</comment>
<proteinExistence type="predicted"/>
<dbReference type="Proteomes" id="UP001549036">
    <property type="component" value="Unassembled WGS sequence"/>
</dbReference>
<sequence length="59" mass="6496">MIRHSGEARPKKKKVEIAVLVSQLAQATGISNAEARKLVKLVGTDWPSLLRRAGFLKAR</sequence>
<gene>
    <name evidence="1" type="ORF">ABID26_005674</name>
</gene>
<keyword evidence="2" id="KW-1185">Reference proteome</keyword>
<protein>
    <submittedName>
        <fullName evidence="1">Uncharacterized protein</fullName>
    </submittedName>
</protein>